<dbReference type="SUPFAM" id="SSF55729">
    <property type="entry name" value="Acyl-CoA N-acyltransferases (Nat)"/>
    <property type="match status" value="1"/>
</dbReference>
<dbReference type="PANTHER" id="PTHR43072">
    <property type="entry name" value="N-ACETYLTRANSFERASE"/>
    <property type="match status" value="1"/>
</dbReference>
<dbReference type="AlphaFoldDB" id="A0A560F1D6"/>
<comment type="catalytic activity">
    <reaction evidence="3">
        <text>L-methionine sulfoximine + acetyl-CoA = N-acetyl-L-methionine sulfoximine + CoA + H(+)</text>
        <dbReference type="Rhea" id="RHEA:47660"/>
        <dbReference type="ChEBI" id="CHEBI:15378"/>
        <dbReference type="ChEBI" id="CHEBI:57287"/>
        <dbReference type="ChEBI" id="CHEBI:57288"/>
        <dbReference type="ChEBI" id="CHEBI:87826"/>
        <dbReference type="ChEBI" id="CHEBI:87827"/>
    </reaction>
</comment>
<evidence type="ECO:0000256" key="2">
    <source>
        <dbReference type="ARBA" id="ARBA00023315"/>
    </source>
</evidence>
<dbReference type="PROSITE" id="PS51186">
    <property type="entry name" value="GNAT"/>
    <property type="match status" value="1"/>
</dbReference>
<evidence type="ECO:0000256" key="1">
    <source>
        <dbReference type="ARBA" id="ARBA00022679"/>
    </source>
</evidence>
<dbReference type="InterPro" id="IPR016181">
    <property type="entry name" value="Acyl_CoA_acyltransferase"/>
</dbReference>
<keyword evidence="2" id="KW-0012">Acyltransferase</keyword>
<dbReference type="FunFam" id="3.40.630.30:FF:000026">
    <property type="entry name" value="Phosphinothricin acetyltransferase"/>
    <property type="match status" value="1"/>
</dbReference>
<feature type="domain" description="N-acetyltransferase" evidence="5">
    <location>
        <begin position="5"/>
        <end position="166"/>
    </location>
</feature>
<dbReference type="Pfam" id="PF13420">
    <property type="entry name" value="Acetyltransf_4"/>
    <property type="match status" value="1"/>
</dbReference>
<protein>
    <submittedName>
        <fullName evidence="6">Phosphinothricin acetyltransferase</fullName>
    </submittedName>
</protein>
<keyword evidence="1 6" id="KW-0808">Transferase</keyword>
<dbReference type="Gene3D" id="3.40.630.30">
    <property type="match status" value="1"/>
</dbReference>
<dbReference type="OrthoDB" id="5459937at2"/>
<dbReference type="Proteomes" id="UP000319859">
    <property type="component" value="Unassembled WGS sequence"/>
</dbReference>
<dbReference type="GO" id="GO:0016747">
    <property type="term" value="F:acyltransferase activity, transferring groups other than amino-acyl groups"/>
    <property type="evidence" value="ECO:0007669"/>
    <property type="project" value="InterPro"/>
</dbReference>
<gene>
    <name evidence="6" type="ORF">FBZ89_11422</name>
</gene>
<dbReference type="InterPro" id="IPR000182">
    <property type="entry name" value="GNAT_dom"/>
</dbReference>
<evidence type="ECO:0000313" key="6">
    <source>
        <dbReference type="EMBL" id="TWB15429.1"/>
    </source>
</evidence>
<dbReference type="PANTHER" id="PTHR43072:SF23">
    <property type="entry name" value="UPF0039 PROTEIN C11D3.02C"/>
    <property type="match status" value="1"/>
</dbReference>
<dbReference type="EMBL" id="VITN01000014">
    <property type="protein sequence ID" value="TWB15429.1"/>
    <property type="molecule type" value="Genomic_DNA"/>
</dbReference>
<dbReference type="RefSeq" id="WP_145751617.1">
    <property type="nucleotide sequence ID" value="NZ_VITN01000014.1"/>
</dbReference>
<dbReference type="CDD" id="cd04301">
    <property type="entry name" value="NAT_SF"/>
    <property type="match status" value="1"/>
</dbReference>
<name>A0A560F1D6_9PROT</name>
<comment type="caution">
    <text evidence="6">The sequence shown here is derived from an EMBL/GenBank/DDBJ whole genome shotgun (WGS) entry which is preliminary data.</text>
</comment>
<proteinExistence type="predicted"/>
<evidence type="ECO:0000259" key="5">
    <source>
        <dbReference type="PROSITE" id="PS51186"/>
    </source>
</evidence>
<sequence length="176" mass="19299">MTQTVTIRPATLDDLEGIRVIYNHAVVHTTAIWNDMQVDLENRRQWFEARMARNFPVLVAVAEGEGQGQVVGYAAYGDWRPFDGFRHSVENSVYVAPQAQGRGVGEALLRALVACAQERGIHRMIAAIASENAISIALHAKVGFRTAGVFSEAGTKFGRWLDLTFMELLVGGGQPT</sequence>
<comment type="catalytic activity">
    <reaction evidence="4">
        <text>L-methionine sulfone + acetyl-CoA = N-acetyl-L-methionine sulfone + CoA + H(+)</text>
        <dbReference type="Rhea" id="RHEA:47656"/>
        <dbReference type="ChEBI" id="CHEBI:15378"/>
        <dbReference type="ChEBI" id="CHEBI:57287"/>
        <dbReference type="ChEBI" id="CHEBI:57288"/>
        <dbReference type="ChEBI" id="CHEBI:87824"/>
        <dbReference type="ChEBI" id="CHEBI:87825"/>
    </reaction>
</comment>
<evidence type="ECO:0000256" key="4">
    <source>
        <dbReference type="ARBA" id="ARBA00051334"/>
    </source>
</evidence>
<evidence type="ECO:0000313" key="7">
    <source>
        <dbReference type="Proteomes" id="UP000319859"/>
    </source>
</evidence>
<evidence type="ECO:0000256" key="3">
    <source>
        <dbReference type="ARBA" id="ARBA00050603"/>
    </source>
</evidence>
<accession>A0A560F1D6</accession>
<reference evidence="6 7" key="1">
    <citation type="submission" date="2019-06" db="EMBL/GenBank/DDBJ databases">
        <title>Genomic Encyclopedia of Type Strains, Phase IV (KMG-V): Genome sequencing to study the core and pangenomes of soil and plant-associated prokaryotes.</title>
        <authorList>
            <person name="Whitman W."/>
        </authorList>
    </citation>
    <scope>NUCLEOTIDE SEQUENCE [LARGE SCALE GENOMIC DNA]</scope>
    <source>
        <strain evidence="6 7">BR 11880</strain>
    </source>
</reference>
<organism evidence="6 7">
    <name type="scientific">Nitrospirillum amazonense</name>
    <dbReference type="NCBI Taxonomy" id="28077"/>
    <lineage>
        <taxon>Bacteria</taxon>
        <taxon>Pseudomonadati</taxon>
        <taxon>Pseudomonadota</taxon>
        <taxon>Alphaproteobacteria</taxon>
        <taxon>Rhodospirillales</taxon>
        <taxon>Azospirillaceae</taxon>
        <taxon>Nitrospirillum</taxon>
    </lineage>
</organism>